<keyword evidence="4 8" id="KW-0812">Transmembrane</keyword>
<sequence>MCTIILLTIAYIVSKLILRGSGISPKIYDISILAIFIIFLSHSRKAFYFLLLPISIIYAIYTPIGIEFGRPTYQHIVSFFATDWLESKEFLNLIPMKHYFYGISILLMIITCRIIISRIKINLLRNKSFILISIIAISFSLSPFSFFITVSEGWKQVKKEMDVLNATSKSLWGKSSLTAQSKYDDYILIIGESARKDYHHAYGYPINNTPFMSSSKGILVDGLTSPGSYTIGSLKLMLTKPIIGDWPKEGEKAWKENYTLNLIDLINSAGIETFWLSNQGFMGKFDTPISSIANKSNRKFFLKKIESKESNTSDFELLGKFSETISLLSNNKRFIVLHLYGSHPNACSRISDYKKIIAPTNINPKYQYINCYISSIQKTDDFIEKVYNILNINKEKNNRSFSILYFSDHGNVHKKENNGNIVLHNNERSKYHFDIPLFKISSDDTERKLIKASKSGLHFTNGIANWIGISNPILDKNINLFSDKPDPDYGLQDIIKKIQVDDPAIDIRH</sequence>
<keyword evidence="5 8" id="KW-1133">Transmembrane helix</keyword>
<dbReference type="InterPro" id="IPR017850">
    <property type="entry name" value="Alkaline_phosphatase_core_sf"/>
</dbReference>
<dbReference type="InterPro" id="IPR040423">
    <property type="entry name" value="PEA_transferase"/>
</dbReference>
<evidence type="ECO:0000256" key="7">
    <source>
        <dbReference type="ARBA" id="ARBA00038481"/>
    </source>
</evidence>
<evidence type="ECO:0000313" key="10">
    <source>
        <dbReference type="EMBL" id="EXI61324.1"/>
    </source>
</evidence>
<dbReference type="GO" id="GO:0016776">
    <property type="term" value="F:phosphotransferase activity, phosphate group as acceptor"/>
    <property type="evidence" value="ECO:0007669"/>
    <property type="project" value="TreeGrafter"/>
</dbReference>
<feature type="domain" description="Sulfatase N-terminal" evidence="9">
    <location>
        <begin position="185"/>
        <end position="469"/>
    </location>
</feature>
<dbReference type="EMBL" id="JANJ01000009">
    <property type="protein sequence ID" value="EXI61324.1"/>
    <property type="molecule type" value="Genomic_DNA"/>
</dbReference>
<evidence type="ECO:0000256" key="5">
    <source>
        <dbReference type="ARBA" id="ARBA00022989"/>
    </source>
</evidence>
<dbReference type="InterPro" id="IPR058130">
    <property type="entry name" value="PEA_transf_C"/>
</dbReference>
<dbReference type="Proteomes" id="UP000054123">
    <property type="component" value="Unassembled WGS sequence"/>
</dbReference>
<dbReference type="Gene3D" id="3.40.720.10">
    <property type="entry name" value="Alkaline Phosphatase, subunit A"/>
    <property type="match status" value="1"/>
</dbReference>
<keyword evidence="11" id="KW-1185">Reference proteome</keyword>
<keyword evidence="2" id="KW-1003">Cell membrane</keyword>
<evidence type="ECO:0000313" key="11">
    <source>
        <dbReference type="Proteomes" id="UP000054123"/>
    </source>
</evidence>
<dbReference type="SUPFAM" id="SSF53649">
    <property type="entry name" value="Alkaline phosphatase-like"/>
    <property type="match status" value="1"/>
</dbReference>
<dbReference type="Pfam" id="PF00884">
    <property type="entry name" value="Sulfatase"/>
    <property type="match status" value="1"/>
</dbReference>
<protein>
    <submittedName>
        <fullName evidence="10">Membrane protein</fullName>
    </submittedName>
</protein>
<dbReference type="CDD" id="cd16017">
    <property type="entry name" value="LptA"/>
    <property type="match status" value="1"/>
</dbReference>
<gene>
    <name evidence="10" type="ORF">AK33_11300</name>
</gene>
<comment type="subcellular location">
    <subcellularLocation>
        <location evidence="1">Cell membrane</location>
        <topology evidence="1">Multi-pass membrane protein</topology>
    </subcellularLocation>
</comment>
<organism evidence="10 11">
    <name type="scientific">Mannheimia granulomatis</name>
    <dbReference type="NCBI Taxonomy" id="85402"/>
    <lineage>
        <taxon>Bacteria</taxon>
        <taxon>Pseudomonadati</taxon>
        <taxon>Pseudomonadota</taxon>
        <taxon>Gammaproteobacteria</taxon>
        <taxon>Pasteurellales</taxon>
        <taxon>Pasteurellaceae</taxon>
        <taxon>Mannheimia</taxon>
    </lineage>
</organism>
<reference evidence="10 11" key="1">
    <citation type="journal article" date="2014" name="Genome Announc.">
        <title>Genome Sequence of a Presumptive Mannheimia haemolytica Strain with an A1/A6-Cross-Reactive Serotype from a White-Tailed Deer (Odocoileus virginianus).</title>
        <authorList>
            <person name="Lawrence P.K."/>
            <person name="Bey R.F."/>
            <person name="Wiener B."/>
            <person name="Kittichotirat W."/>
            <person name="Bumgarner R.E."/>
        </authorList>
    </citation>
    <scope>NUCLEOTIDE SEQUENCE [LARGE SCALE GENOMIC DNA]</scope>
    <source>
        <strain evidence="10 11">PKL10</strain>
    </source>
</reference>
<dbReference type="PANTHER" id="PTHR30443:SF4">
    <property type="entry name" value="PHOSPHOETHANOLAMINE TRANSFERASE OPGE-RELATED"/>
    <property type="match status" value="1"/>
</dbReference>
<dbReference type="AlphaFoldDB" id="A0A011P490"/>
<feature type="transmembrane region" description="Helical" evidence="8">
    <location>
        <begin position="128"/>
        <end position="148"/>
    </location>
</feature>
<name>A0A011P490_9PAST</name>
<comment type="caution">
    <text evidence="10">The sequence shown here is derived from an EMBL/GenBank/DDBJ whole genome shotgun (WGS) entry which is preliminary data.</text>
</comment>
<evidence type="ECO:0000256" key="6">
    <source>
        <dbReference type="ARBA" id="ARBA00023136"/>
    </source>
</evidence>
<feature type="transmembrane region" description="Helical" evidence="8">
    <location>
        <begin position="23"/>
        <end position="40"/>
    </location>
</feature>
<dbReference type="GO" id="GO:0009244">
    <property type="term" value="P:lipopolysaccharide core region biosynthetic process"/>
    <property type="evidence" value="ECO:0007669"/>
    <property type="project" value="TreeGrafter"/>
</dbReference>
<dbReference type="GO" id="GO:0005886">
    <property type="term" value="C:plasma membrane"/>
    <property type="evidence" value="ECO:0007669"/>
    <property type="project" value="UniProtKB-SubCell"/>
</dbReference>
<evidence type="ECO:0000256" key="2">
    <source>
        <dbReference type="ARBA" id="ARBA00022475"/>
    </source>
</evidence>
<accession>A0A011P490</accession>
<feature type="transmembrane region" description="Helical" evidence="8">
    <location>
        <begin position="47"/>
        <end position="66"/>
    </location>
</feature>
<feature type="transmembrane region" description="Helical" evidence="8">
    <location>
        <begin position="98"/>
        <end position="116"/>
    </location>
</feature>
<evidence type="ECO:0000259" key="9">
    <source>
        <dbReference type="Pfam" id="PF00884"/>
    </source>
</evidence>
<comment type="similarity">
    <text evidence="7">Belongs to the phosphoethanolamine transferase family.</text>
</comment>
<evidence type="ECO:0000256" key="8">
    <source>
        <dbReference type="SAM" id="Phobius"/>
    </source>
</evidence>
<dbReference type="PANTHER" id="PTHR30443">
    <property type="entry name" value="INNER MEMBRANE PROTEIN"/>
    <property type="match status" value="1"/>
</dbReference>
<dbReference type="PATRIC" id="fig|1450449.3.peg.2255"/>
<keyword evidence="3" id="KW-0808">Transferase</keyword>
<evidence type="ECO:0000256" key="1">
    <source>
        <dbReference type="ARBA" id="ARBA00004651"/>
    </source>
</evidence>
<dbReference type="RefSeq" id="WP_277812926.1">
    <property type="nucleotide sequence ID" value="NZ_AVSP01000018.1"/>
</dbReference>
<keyword evidence="6 8" id="KW-0472">Membrane</keyword>
<evidence type="ECO:0000256" key="4">
    <source>
        <dbReference type="ARBA" id="ARBA00022692"/>
    </source>
</evidence>
<dbReference type="InterPro" id="IPR000917">
    <property type="entry name" value="Sulfatase_N"/>
</dbReference>
<evidence type="ECO:0000256" key="3">
    <source>
        <dbReference type="ARBA" id="ARBA00022679"/>
    </source>
</evidence>
<proteinExistence type="inferred from homology"/>